<proteinExistence type="predicted"/>
<name>A0A426Z2H0_ENSVE</name>
<comment type="caution">
    <text evidence="2">The sequence shown here is derived from an EMBL/GenBank/DDBJ whole genome shotgun (WGS) entry which is preliminary data.</text>
</comment>
<dbReference type="Proteomes" id="UP000287651">
    <property type="component" value="Unassembled WGS sequence"/>
</dbReference>
<organism evidence="2 3">
    <name type="scientific">Ensete ventricosum</name>
    <name type="common">Abyssinian banana</name>
    <name type="synonym">Musa ensete</name>
    <dbReference type="NCBI Taxonomy" id="4639"/>
    <lineage>
        <taxon>Eukaryota</taxon>
        <taxon>Viridiplantae</taxon>
        <taxon>Streptophyta</taxon>
        <taxon>Embryophyta</taxon>
        <taxon>Tracheophyta</taxon>
        <taxon>Spermatophyta</taxon>
        <taxon>Magnoliopsida</taxon>
        <taxon>Liliopsida</taxon>
        <taxon>Zingiberales</taxon>
        <taxon>Musaceae</taxon>
        <taxon>Ensete</taxon>
    </lineage>
</organism>
<feature type="compositionally biased region" description="Pro residues" evidence="1">
    <location>
        <begin position="157"/>
        <end position="173"/>
    </location>
</feature>
<dbReference type="EMBL" id="AMZH03008815">
    <property type="protein sequence ID" value="RRT58169.1"/>
    <property type="molecule type" value="Genomic_DNA"/>
</dbReference>
<evidence type="ECO:0000313" key="3">
    <source>
        <dbReference type="Proteomes" id="UP000287651"/>
    </source>
</evidence>
<accession>A0A426Z2H0</accession>
<dbReference type="AlphaFoldDB" id="A0A426Z2H0"/>
<evidence type="ECO:0000256" key="1">
    <source>
        <dbReference type="SAM" id="MobiDB-lite"/>
    </source>
</evidence>
<protein>
    <submittedName>
        <fullName evidence="2">Uncharacterized protein</fullName>
    </submittedName>
</protein>
<feature type="compositionally biased region" description="Low complexity" evidence="1">
    <location>
        <begin position="174"/>
        <end position="183"/>
    </location>
</feature>
<feature type="region of interest" description="Disordered" evidence="1">
    <location>
        <begin position="154"/>
        <end position="234"/>
    </location>
</feature>
<gene>
    <name evidence="2" type="ORF">B296_00016376</name>
</gene>
<sequence>MRCRGIIGAVEMDAGRKRPDKRVPMPGLGPNGVLVVRPVSRGSDDNLHQISCHISFLVSPLSSLRFLQHVSHRRKQKKTTHTHTHTLNLEMQQRLWCRRYACRVPEALVVAQQCPAAINPWRPHASSSTTSIILPSPYLSGGASKKAFATQELLPWPLHPPPPPRFPPAPSPSRPARNPAKRPSTLKKPGHGLEIQRRSPVLPPSPVPQGPSSFLNSREEEEEEEEKKAIPGKLFSGSHNCAAAHQLRRMLVWLTMASWVDVVGHLDWGWRWQRGAHAGVLYGGDLS</sequence>
<reference evidence="2 3" key="1">
    <citation type="journal article" date="2014" name="Agronomy (Basel)">
        <title>A Draft Genome Sequence for Ensete ventricosum, the Drought-Tolerant Tree Against Hunger.</title>
        <authorList>
            <person name="Harrison J."/>
            <person name="Moore K.A."/>
            <person name="Paszkiewicz K."/>
            <person name="Jones T."/>
            <person name="Grant M."/>
            <person name="Ambacheew D."/>
            <person name="Muzemil S."/>
            <person name="Studholme D.J."/>
        </authorList>
    </citation>
    <scope>NUCLEOTIDE SEQUENCE [LARGE SCALE GENOMIC DNA]</scope>
</reference>
<evidence type="ECO:0000313" key="2">
    <source>
        <dbReference type="EMBL" id="RRT58169.1"/>
    </source>
</evidence>